<evidence type="ECO:0000256" key="1">
    <source>
        <dbReference type="SAM" id="Phobius"/>
    </source>
</evidence>
<name>A0A0F5JMT2_9BACT</name>
<accession>A0A0F5JMT2</accession>
<sequence>MTNILLAFSIPVILLTGALIWSYFIEKESRQAKKKNKK</sequence>
<dbReference type="PATRIC" id="fig|927665.4.peg.642"/>
<dbReference type="EMBL" id="AQHV01000003">
    <property type="protein sequence ID" value="KKB59078.1"/>
    <property type="molecule type" value="Genomic_DNA"/>
</dbReference>
<proteinExistence type="predicted"/>
<keyword evidence="1" id="KW-1133">Transmembrane helix</keyword>
<reference evidence="2 3" key="1">
    <citation type="submission" date="2013-04" db="EMBL/GenBank/DDBJ databases">
        <title>The Genome Sequence of Parabacteroides goldsteinii DSM 19448.</title>
        <authorList>
            <consortium name="The Broad Institute Genomics Platform"/>
            <person name="Earl A."/>
            <person name="Ward D."/>
            <person name="Feldgarden M."/>
            <person name="Gevers D."/>
            <person name="Martens E."/>
            <person name="Sakamoto M."/>
            <person name="Benno Y."/>
            <person name="Song Y."/>
            <person name="Liu C."/>
            <person name="Lee J."/>
            <person name="Bolanos M."/>
            <person name="Vaisanen M.L."/>
            <person name="Finegold S.M."/>
            <person name="Walker B."/>
            <person name="Young S."/>
            <person name="Zeng Q."/>
            <person name="Gargeya S."/>
            <person name="Fitzgerald M."/>
            <person name="Haas B."/>
            <person name="Abouelleil A."/>
            <person name="Allen A.W."/>
            <person name="Alvarado L."/>
            <person name="Arachchi H.M."/>
            <person name="Berlin A.M."/>
            <person name="Chapman S.B."/>
            <person name="Gainer-Dewar J."/>
            <person name="Goldberg J."/>
            <person name="Griggs A."/>
            <person name="Gujja S."/>
            <person name="Hansen M."/>
            <person name="Howarth C."/>
            <person name="Imamovic A."/>
            <person name="Ireland A."/>
            <person name="Larimer J."/>
            <person name="McCowan C."/>
            <person name="Murphy C."/>
            <person name="Pearson M."/>
            <person name="Poon T.W."/>
            <person name="Priest M."/>
            <person name="Roberts A."/>
            <person name="Saif S."/>
            <person name="Shea T."/>
            <person name="Sisk P."/>
            <person name="Sykes S."/>
            <person name="Wortman J."/>
            <person name="Nusbaum C."/>
            <person name="Birren B."/>
        </authorList>
    </citation>
    <scope>NUCLEOTIDE SEQUENCE [LARGE SCALE GENOMIC DNA]</scope>
    <source>
        <strain evidence="2 3">DSM 19448</strain>
    </source>
</reference>
<keyword evidence="1" id="KW-0472">Membrane</keyword>
<dbReference type="Proteomes" id="UP000033047">
    <property type="component" value="Unassembled WGS sequence"/>
</dbReference>
<protein>
    <submittedName>
        <fullName evidence="2">Uncharacterized protein</fullName>
    </submittedName>
</protein>
<dbReference type="AlphaFoldDB" id="A0A0F5JMT2"/>
<dbReference type="HOGENOM" id="CLU_220041_0_0_10"/>
<evidence type="ECO:0000313" key="2">
    <source>
        <dbReference type="EMBL" id="KKB59078.1"/>
    </source>
</evidence>
<keyword evidence="1" id="KW-0812">Transmembrane</keyword>
<evidence type="ECO:0000313" key="3">
    <source>
        <dbReference type="Proteomes" id="UP000033047"/>
    </source>
</evidence>
<comment type="caution">
    <text evidence="2">The sequence shown here is derived from an EMBL/GenBank/DDBJ whole genome shotgun (WGS) entry which is preliminary data.</text>
</comment>
<organism evidence="2 3">
    <name type="scientific">Parabacteroides goldsteinii DSM 19448 = WAL 12034</name>
    <dbReference type="NCBI Taxonomy" id="927665"/>
    <lineage>
        <taxon>Bacteria</taxon>
        <taxon>Pseudomonadati</taxon>
        <taxon>Bacteroidota</taxon>
        <taxon>Bacteroidia</taxon>
        <taxon>Bacteroidales</taxon>
        <taxon>Tannerellaceae</taxon>
        <taxon>Parabacteroides</taxon>
    </lineage>
</organism>
<dbReference type="STRING" id="927665.HMPREF1535_00637"/>
<feature type="transmembrane region" description="Helical" evidence="1">
    <location>
        <begin position="6"/>
        <end position="25"/>
    </location>
</feature>
<gene>
    <name evidence="2" type="ORF">HMPREF1535_00637</name>
</gene>